<dbReference type="InterPro" id="IPR011047">
    <property type="entry name" value="Quinoprotein_ADH-like_sf"/>
</dbReference>
<protein>
    <submittedName>
        <fullName evidence="3">PQQ-binding-like beta-propeller repeat protein</fullName>
    </submittedName>
</protein>
<dbReference type="InterPro" id="IPR015943">
    <property type="entry name" value="WD40/YVTN_repeat-like_dom_sf"/>
</dbReference>
<name>A0ABZ0CS05_9BURK</name>
<feature type="chain" id="PRO_5045191005" evidence="1">
    <location>
        <begin position="23"/>
        <end position="535"/>
    </location>
</feature>
<dbReference type="Gene3D" id="2.130.10.10">
    <property type="entry name" value="YVTN repeat-like/Quinoprotein amine dehydrogenase"/>
    <property type="match status" value="1"/>
</dbReference>
<dbReference type="InterPro" id="IPR002372">
    <property type="entry name" value="PQQ_rpt_dom"/>
</dbReference>
<reference evidence="3 4" key="1">
    <citation type="submission" date="2023-10" db="EMBL/GenBank/DDBJ databases">
        <title>Bacteria for the degradation of biodegradable plastic PBAT(Polybutylene adipate terephthalate).</title>
        <authorList>
            <person name="Weon H.-Y."/>
            <person name="Yeon J."/>
        </authorList>
    </citation>
    <scope>NUCLEOTIDE SEQUENCE [LARGE SCALE GENOMIC DNA]</scope>
    <source>
        <strain evidence="3 4">SBD 7-3</strain>
    </source>
</reference>
<dbReference type="SUPFAM" id="SSF50998">
    <property type="entry name" value="Quinoprotein alcohol dehydrogenase-like"/>
    <property type="match status" value="1"/>
</dbReference>
<dbReference type="PROSITE" id="PS51257">
    <property type="entry name" value="PROKAR_LIPOPROTEIN"/>
    <property type="match status" value="1"/>
</dbReference>
<dbReference type="Proteomes" id="UP001303946">
    <property type="component" value="Chromosome"/>
</dbReference>
<dbReference type="Pfam" id="PF13360">
    <property type="entry name" value="PQQ_2"/>
    <property type="match status" value="1"/>
</dbReference>
<proteinExistence type="predicted"/>
<dbReference type="RefSeq" id="WP_316700411.1">
    <property type="nucleotide sequence ID" value="NZ_CP136336.1"/>
</dbReference>
<feature type="signal peptide" evidence="1">
    <location>
        <begin position="1"/>
        <end position="22"/>
    </location>
</feature>
<evidence type="ECO:0000313" key="4">
    <source>
        <dbReference type="Proteomes" id="UP001303946"/>
    </source>
</evidence>
<dbReference type="Gene3D" id="2.40.10.480">
    <property type="match status" value="2"/>
</dbReference>
<dbReference type="PANTHER" id="PTHR34512">
    <property type="entry name" value="CELL SURFACE PROTEIN"/>
    <property type="match status" value="1"/>
</dbReference>
<keyword evidence="4" id="KW-1185">Reference proteome</keyword>
<sequence>MKKIWSVAAVAVFLSACGGGGAGDTTANPDASREQAQSAAQQASLVATPGNLELRLTSGQSAVGELALQYVGSSAAHTRLVIEGELPAVFAPKPVIESLGDGRFTVKLSTAAGLADGSYSGTLQFAGCHDPKCRNARKTARVAVPYSITVSAASDWQMHQGNAAHTGYVPVTLDPARFQYAWDWRRPASGVIGAINAVVSEGGKVFVTDDDYFSAVSIRALNEADGSTAWTRDFGTKPGLNPPAVANGMVYAATMGHSDTYLHAFRAADGQPVFQSAFDSQWGHVLAPTLADRRAYTNGGYYGGGVYSFDATSGSRLWSQTAGDDDMSTPAVDSRYVYHYSGLGLEVYGKVDGNLVASIPDPYGPGWGYSYHGSPILGSADHVIAFSGGAFSGRASSSVEPYDSRRLVNFSVENRNTRWISARAYLTTPALAKGVVYAGRNAPKSLDAISEATGEVLWSWAGTASDSEFHRNVVVTDNLLFVSTDRAVHAIDLTTHQSVWSYPSPGMISLSASGMLYIVEGAREPTGRLIAIRVR</sequence>
<feature type="domain" description="Pyrrolo-quinoline quinone repeat" evidence="2">
    <location>
        <begin position="217"/>
        <end position="459"/>
    </location>
</feature>
<dbReference type="InterPro" id="IPR018391">
    <property type="entry name" value="PQQ_b-propeller_rpt"/>
</dbReference>
<evidence type="ECO:0000256" key="1">
    <source>
        <dbReference type="SAM" id="SignalP"/>
    </source>
</evidence>
<gene>
    <name evidence="3" type="ORF">RXV79_22970</name>
</gene>
<dbReference type="SMART" id="SM00564">
    <property type="entry name" value="PQQ"/>
    <property type="match status" value="4"/>
</dbReference>
<evidence type="ECO:0000259" key="2">
    <source>
        <dbReference type="Pfam" id="PF13360"/>
    </source>
</evidence>
<organism evidence="3 4">
    <name type="scientific">Piscinibacter gummiphilus</name>
    <dbReference type="NCBI Taxonomy" id="946333"/>
    <lineage>
        <taxon>Bacteria</taxon>
        <taxon>Pseudomonadati</taxon>
        <taxon>Pseudomonadota</taxon>
        <taxon>Betaproteobacteria</taxon>
        <taxon>Burkholderiales</taxon>
        <taxon>Sphaerotilaceae</taxon>
        <taxon>Piscinibacter</taxon>
    </lineage>
</organism>
<evidence type="ECO:0000313" key="3">
    <source>
        <dbReference type="EMBL" id="WOB07757.1"/>
    </source>
</evidence>
<keyword evidence="1" id="KW-0732">Signal</keyword>
<dbReference type="PANTHER" id="PTHR34512:SF30">
    <property type="entry name" value="OUTER MEMBRANE PROTEIN ASSEMBLY FACTOR BAMB"/>
    <property type="match status" value="1"/>
</dbReference>
<accession>A0ABZ0CS05</accession>
<dbReference type="EMBL" id="CP136336">
    <property type="protein sequence ID" value="WOB07757.1"/>
    <property type="molecule type" value="Genomic_DNA"/>
</dbReference>